<gene>
    <name evidence="2" type="ORF">CAUJ_LOCUS10392</name>
</gene>
<evidence type="ECO:0000259" key="1">
    <source>
        <dbReference type="PROSITE" id="PS50097"/>
    </source>
</evidence>
<proteinExistence type="predicted"/>
<evidence type="ECO:0000313" key="3">
    <source>
        <dbReference type="Proteomes" id="UP000835052"/>
    </source>
</evidence>
<organism evidence="2 3">
    <name type="scientific">Caenorhabditis auriculariae</name>
    <dbReference type="NCBI Taxonomy" id="2777116"/>
    <lineage>
        <taxon>Eukaryota</taxon>
        <taxon>Metazoa</taxon>
        <taxon>Ecdysozoa</taxon>
        <taxon>Nematoda</taxon>
        <taxon>Chromadorea</taxon>
        <taxon>Rhabditida</taxon>
        <taxon>Rhabditina</taxon>
        <taxon>Rhabditomorpha</taxon>
        <taxon>Rhabditoidea</taxon>
        <taxon>Rhabditidae</taxon>
        <taxon>Peloderinae</taxon>
        <taxon>Caenorhabditis</taxon>
    </lineage>
</organism>
<feature type="domain" description="BTB" evidence="1">
    <location>
        <begin position="104"/>
        <end position="168"/>
    </location>
</feature>
<dbReference type="Pfam" id="PF00917">
    <property type="entry name" value="MATH"/>
    <property type="match status" value="1"/>
</dbReference>
<dbReference type="CDD" id="cd18186">
    <property type="entry name" value="BTB_POZ_ZBTB_KLHL-like"/>
    <property type="match status" value="2"/>
</dbReference>
<dbReference type="Proteomes" id="UP000835052">
    <property type="component" value="Unassembled WGS sequence"/>
</dbReference>
<dbReference type="PANTHER" id="PTHR22744">
    <property type="entry name" value="HELIX LOOP HELIX PROTEIN 21-RELATED"/>
    <property type="match status" value="1"/>
</dbReference>
<dbReference type="SMART" id="SM00225">
    <property type="entry name" value="BTB"/>
    <property type="match status" value="2"/>
</dbReference>
<sequence length="598" mass="69685">MHVWCDMEHDSFMWEVDAEIGFWLKTGDSTSEFISKRAVFTAQLKPVEIQYCTTEHEPFDNVNLEGEHFSSSVVVIQSTLFSVKNMRTKDLLPQLCFLNPHNDSDLIILVERVPFHVHKQILQVYSSFFRELLSEIGEKKEIQLENATILDMEMLLNFIYPSDREVNIENVEALLILGKRFGVPSILVECDRFLCADPATEEYDPLVYLRWSFLYNLPDLQDHLLKSFDTVENISKAQKNWWWPFLGGVEREALLRRKSDLQATEKSFQDFVTMSELIRGSVDLEVGETCISGIIQMNEFKWIVKVCEKKRNVVLVVACDPENSSTPWKVDAEISLALKSGNEKLGTFADRFVFENHVKPFEMRCTLSEKNLFSSKQLVRAFVEIKVFSSSFKRTLDHLSLDVSHLSRQFPSVLFHVGFQKFFAHKELFKLHSSYFRKLIEEKEESLGNETDKESFEHAEKEKIMEIKLNDVSPNEIKTLIQAIYPMEQKPNEKNVEMLLKIGQRFGVPSILVDCDRFLISREADKMERFQLLRWSVQYDLPDLQNFVMKSFDSLNKIDAVRDSPAWLGMEDKVKSVLFEKMISLSRGHEVHLDYPRF</sequence>
<comment type="caution">
    <text evidence="2">The sequence shown here is derived from an EMBL/GenBank/DDBJ whole genome shotgun (WGS) entry which is preliminary data.</text>
</comment>
<dbReference type="InterPro" id="IPR002083">
    <property type="entry name" value="MATH/TRAF_dom"/>
</dbReference>
<evidence type="ECO:0000313" key="2">
    <source>
        <dbReference type="EMBL" id="CAD6194473.1"/>
    </source>
</evidence>
<dbReference type="PANTHER" id="PTHR22744:SF14">
    <property type="entry name" value="BTB DOMAIN-CONTAINING PROTEIN-RELATED"/>
    <property type="match status" value="1"/>
</dbReference>
<name>A0A8S1HDB6_9PELO</name>
<dbReference type="Pfam" id="PF00651">
    <property type="entry name" value="BTB"/>
    <property type="match status" value="2"/>
</dbReference>
<accession>A0A8S1HDB6</accession>
<dbReference type="InterPro" id="IPR000210">
    <property type="entry name" value="BTB/POZ_dom"/>
</dbReference>
<protein>
    <recommendedName>
        <fullName evidence="1">BTB domain-containing protein</fullName>
    </recommendedName>
</protein>
<dbReference type="InterPro" id="IPR011333">
    <property type="entry name" value="SKP1/BTB/POZ_sf"/>
</dbReference>
<reference evidence="2" key="1">
    <citation type="submission" date="2020-10" db="EMBL/GenBank/DDBJ databases">
        <authorList>
            <person name="Kikuchi T."/>
        </authorList>
    </citation>
    <scope>NUCLEOTIDE SEQUENCE</scope>
    <source>
        <strain evidence="2">NKZ352</strain>
    </source>
</reference>
<dbReference type="EMBL" id="CAJGYM010000045">
    <property type="protein sequence ID" value="CAD6194473.1"/>
    <property type="molecule type" value="Genomic_DNA"/>
</dbReference>
<keyword evidence="3" id="KW-1185">Reference proteome</keyword>
<dbReference type="SUPFAM" id="SSF54695">
    <property type="entry name" value="POZ domain"/>
    <property type="match status" value="2"/>
</dbReference>
<dbReference type="Gene3D" id="3.30.710.10">
    <property type="entry name" value="Potassium Channel Kv1.1, Chain A"/>
    <property type="match status" value="2"/>
</dbReference>
<dbReference type="AlphaFoldDB" id="A0A8S1HDB6"/>
<dbReference type="OrthoDB" id="5804044at2759"/>
<feature type="domain" description="BTB" evidence="1">
    <location>
        <begin position="411"/>
        <end position="493"/>
    </location>
</feature>
<dbReference type="PROSITE" id="PS50097">
    <property type="entry name" value="BTB"/>
    <property type="match status" value="2"/>
</dbReference>